<evidence type="ECO:0000313" key="3">
    <source>
        <dbReference type="Proteomes" id="UP000198406"/>
    </source>
</evidence>
<dbReference type="EMBL" id="BDSP01000153">
    <property type="protein sequence ID" value="GAX21076.1"/>
    <property type="molecule type" value="Genomic_DNA"/>
</dbReference>
<organism evidence="2 3">
    <name type="scientific">Fistulifera solaris</name>
    <name type="common">Oleaginous diatom</name>
    <dbReference type="NCBI Taxonomy" id="1519565"/>
    <lineage>
        <taxon>Eukaryota</taxon>
        <taxon>Sar</taxon>
        <taxon>Stramenopiles</taxon>
        <taxon>Ochrophyta</taxon>
        <taxon>Bacillariophyta</taxon>
        <taxon>Bacillariophyceae</taxon>
        <taxon>Bacillariophycidae</taxon>
        <taxon>Naviculales</taxon>
        <taxon>Naviculaceae</taxon>
        <taxon>Fistulifera</taxon>
    </lineage>
</organism>
<dbReference type="OrthoDB" id="49480at2759"/>
<feature type="region of interest" description="Disordered" evidence="1">
    <location>
        <begin position="51"/>
        <end position="70"/>
    </location>
</feature>
<proteinExistence type="predicted"/>
<evidence type="ECO:0000256" key="1">
    <source>
        <dbReference type="SAM" id="MobiDB-lite"/>
    </source>
</evidence>
<comment type="caution">
    <text evidence="2">The sequence shown here is derived from an EMBL/GenBank/DDBJ whole genome shotgun (WGS) entry which is preliminary data.</text>
</comment>
<accession>A0A1Z5K4E2</accession>
<protein>
    <submittedName>
        <fullName evidence="2">Uncharacterized protein</fullName>
    </submittedName>
</protein>
<reference evidence="2 3" key="1">
    <citation type="journal article" date="2015" name="Plant Cell">
        <title>Oil accumulation by the oleaginous diatom Fistulifera solaris as revealed by the genome and transcriptome.</title>
        <authorList>
            <person name="Tanaka T."/>
            <person name="Maeda Y."/>
            <person name="Veluchamy A."/>
            <person name="Tanaka M."/>
            <person name="Abida H."/>
            <person name="Marechal E."/>
            <person name="Bowler C."/>
            <person name="Muto M."/>
            <person name="Sunaga Y."/>
            <person name="Tanaka M."/>
            <person name="Yoshino T."/>
            <person name="Taniguchi T."/>
            <person name="Fukuda Y."/>
            <person name="Nemoto M."/>
            <person name="Matsumoto M."/>
            <person name="Wong P.S."/>
            <person name="Aburatani S."/>
            <person name="Fujibuchi W."/>
        </authorList>
    </citation>
    <scope>NUCLEOTIDE SEQUENCE [LARGE SCALE GENOMIC DNA]</scope>
    <source>
        <strain evidence="2 3">JPCC DA0580</strain>
    </source>
</reference>
<evidence type="ECO:0000313" key="2">
    <source>
        <dbReference type="EMBL" id="GAX21076.1"/>
    </source>
</evidence>
<name>A0A1Z5K4E2_FISSO</name>
<keyword evidence="3" id="KW-1185">Reference proteome</keyword>
<dbReference type="AlphaFoldDB" id="A0A1Z5K4E2"/>
<dbReference type="Proteomes" id="UP000198406">
    <property type="component" value="Unassembled WGS sequence"/>
</dbReference>
<sequence length="173" mass="19538">MTRLIEEQAKRFRQFEEAAKAAPSSESFVDVDITMLMNDPEVMREQHRLYSSFQSSKSSAGPAAKVDKEKVRRYHEDTVQHLENGQTVRMKGMRHVYQSIGQGRATVVQCPNCATFLQVNQKASQAVYCVMCQQVSQLDTMLPSFAVGDDGLLAKAMQIQEAEAAQLKMKQFR</sequence>
<gene>
    <name evidence="2" type="ORF">FisN_1Lh250</name>
</gene>
<dbReference type="InParanoid" id="A0A1Z5K4E2"/>